<dbReference type="PRINTS" id="PR00315">
    <property type="entry name" value="ELONGATNFCT"/>
</dbReference>
<dbReference type="InterPro" id="IPR004535">
    <property type="entry name" value="Transl_elong_SelB"/>
</dbReference>
<evidence type="ECO:0000256" key="2">
    <source>
        <dbReference type="ARBA" id="ARBA00015953"/>
    </source>
</evidence>
<dbReference type="CDD" id="cd04171">
    <property type="entry name" value="SelB"/>
    <property type="match status" value="1"/>
</dbReference>
<sequence length="666" mass="72262">MIVGTAGHIDHGKTTLVRALTGVDTDRLKEEKARGISIELGYAYTPLENGDVLGLIDVPGHEKLVHTMAAGACGIDYALLVIAADDGIMPQTREHLAILQLLDVERGAIALTKTDCVETARIAQVRGEIQAWLASTAFGAAPLFETNATEPDDPGVRALSRHLRDAALAWQARRDDGLFRLAVDRVFTLAGQGTIVTGAVFAGRVATGDTLMIEQTREAVRVRSIHAQNRAAQTGRAGQRCALNLAGIDKDDVSRGDWIVDERLAQASERLDVELTLLADADLTLQHWAPLHVHIGTLHRVAHVALLEGDTLAAGRTARVQLVFDAPVCALPGDRFIVRNAQATRTVGGGRVLDPFGPPRKRRTAGRRAWLDALRIWLDDGRLGPLLDEAPHGIARSMLMRLTGLPADALNLSADAIDVETIALHGKAAGDAVLVLGRHWARLRSVVVGALDQYHARSPDELGPDAARLRRIAAPLMSDAMWRALIDSLVDDGLVARSGPWLHLPAHSVSLDPNEQRVADTLLPLLQQGGYDPPWVRELAGITAHAEDAVRQVLRKLARQGDVYQVVRDLFYHRDVMHGLARLAAALANRQGGALGASAFRDATGLGRKRAIQILEFFDRIGYTRFQRDMHWLRPDSQLHQTLVCEADDVMKQPVAAASDNDANAC</sequence>
<dbReference type="InterPro" id="IPR031157">
    <property type="entry name" value="G_TR_CS"/>
</dbReference>
<feature type="domain" description="Tr-type G" evidence="9">
    <location>
        <begin position="1"/>
        <end position="155"/>
    </location>
</feature>
<name>A0ABU8J576_9BURK</name>
<keyword evidence="5" id="KW-0648">Protein biosynthesis</keyword>
<dbReference type="SUPFAM" id="SSF50447">
    <property type="entry name" value="Translation proteins"/>
    <property type="match status" value="1"/>
</dbReference>
<evidence type="ECO:0000256" key="8">
    <source>
        <dbReference type="ARBA" id="ARBA00031615"/>
    </source>
</evidence>
<gene>
    <name evidence="10" type="primary">selB</name>
    <name evidence="10" type="ORF">H3V53_40485</name>
</gene>
<evidence type="ECO:0000256" key="3">
    <source>
        <dbReference type="ARBA" id="ARBA00022490"/>
    </source>
</evidence>
<dbReference type="EMBL" id="JACFYJ010000160">
    <property type="protein sequence ID" value="MEI6003138.1"/>
    <property type="molecule type" value="Genomic_DNA"/>
</dbReference>
<dbReference type="InterPro" id="IPR000795">
    <property type="entry name" value="T_Tr_GTP-bd_dom"/>
</dbReference>
<dbReference type="SUPFAM" id="SSF46785">
    <property type="entry name" value="Winged helix' DNA-binding domain"/>
    <property type="match status" value="3"/>
</dbReference>
<dbReference type="Pfam" id="PF09106">
    <property type="entry name" value="WHD_2nd_SelB"/>
    <property type="match status" value="1"/>
</dbReference>
<dbReference type="InterPro" id="IPR009001">
    <property type="entry name" value="Transl_elong_EF1A/Init_IF2_C"/>
</dbReference>
<evidence type="ECO:0000313" key="10">
    <source>
        <dbReference type="EMBL" id="MEI6003138.1"/>
    </source>
</evidence>
<dbReference type="Proteomes" id="UP001386437">
    <property type="component" value="Unassembled WGS sequence"/>
</dbReference>
<keyword evidence="11" id="KW-1185">Reference proteome</keyword>
<dbReference type="GO" id="GO:0003746">
    <property type="term" value="F:translation elongation factor activity"/>
    <property type="evidence" value="ECO:0007669"/>
    <property type="project" value="UniProtKB-KW"/>
</dbReference>
<accession>A0ABU8J576</accession>
<dbReference type="Pfam" id="PF21214">
    <property type="entry name" value="WHD_2nd_SelB_bact"/>
    <property type="match status" value="1"/>
</dbReference>
<organism evidence="10 11">
    <name type="scientific">Paraburkholderia bengalensis</name>
    <dbReference type="NCBI Taxonomy" id="2747562"/>
    <lineage>
        <taxon>Bacteria</taxon>
        <taxon>Pseudomonadati</taxon>
        <taxon>Pseudomonadota</taxon>
        <taxon>Betaproteobacteria</taxon>
        <taxon>Burkholderiales</taxon>
        <taxon>Burkholderiaceae</taxon>
        <taxon>Paraburkholderia</taxon>
    </lineage>
</organism>
<dbReference type="Gene3D" id="3.40.50.300">
    <property type="entry name" value="P-loop containing nucleotide triphosphate hydrolases"/>
    <property type="match status" value="1"/>
</dbReference>
<dbReference type="Pfam" id="PF09107">
    <property type="entry name" value="WHD_3rd_SelB"/>
    <property type="match status" value="1"/>
</dbReference>
<dbReference type="InterPro" id="IPR050055">
    <property type="entry name" value="EF-Tu_GTPase"/>
</dbReference>
<keyword evidence="6" id="KW-0342">GTP-binding</keyword>
<dbReference type="RefSeq" id="WP_336602700.1">
    <property type="nucleotide sequence ID" value="NZ_JACFYJ010000160.1"/>
</dbReference>
<protein>
    <recommendedName>
        <fullName evidence="2">Selenocysteine-specific elongation factor</fullName>
    </recommendedName>
    <alternativeName>
        <fullName evidence="8">SelB translation factor</fullName>
    </alternativeName>
</protein>
<dbReference type="InterPro" id="IPR004161">
    <property type="entry name" value="EFTu-like_2"/>
</dbReference>
<dbReference type="InterPro" id="IPR048931">
    <property type="entry name" value="WHD_2nd_SelB_bact"/>
</dbReference>
<comment type="subcellular location">
    <subcellularLocation>
        <location evidence="1">Cytoplasm</location>
    </subcellularLocation>
</comment>
<dbReference type="PROSITE" id="PS51722">
    <property type="entry name" value="G_TR_2"/>
    <property type="match status" value="1"/>
</dbReference>
<proteinExistence type="predicted"/>
<keyword evidence="3" id="KW-0963">Cytoplasm</keyword>
<dbReference type="InterPro" id="IPR015190">
    <property type="entry name" value="Elong_fac_SelB-wing-hlx_typ-2"/>
</dbReference>
<dbReference type="PANTHER" id="PTHR43721">
    <property type="entry name" value="ELONGATION FACTOR TU-RELATED"/>
    <property type="match status" value="1"/>
</dbReference>
<dbReference type="SUPFAM" id="SSF52540">
    <property type="entry name" value="P-loop containing nucleoside triphosphate hydrolases"/>
    <property type="match status" value="1"/>
</dbReference>
<evidence type="ECO:0000256" key="1">
    <source>
        <dbReference type="ARBA" id="ARBA00004496"/>
    </source>
</evidence>
<reference evidence="10 11" key="1">
    <citation type="journal article" date="2022" name="Arch. Microbiol.">
        <title>Paraburkholderia bengalensis sp. nov. isolated from roots of Oryza sativa, IR64.</title>
        <authorList>
            <person name="Nag P."/>
            <person name="Mondal N."/>
            <person name="Sarkar J."/>
            <person name="Das S."/>
        </authorList>
    </citation>
    <scope>NUCLEOTIDE SEQUENCE [LARGE SCALE GENOMIC DNA]</scope>
    <source>
        <strain evidence="10 11">IR64_4_BI</strain>
    </source>
</reference>
<evidence type="ECO:0000259" key="9">
    <source>
        <dbReference type="PROSITE" id="PS51722"/>
    </source>
</evidence>
<dbReference type="InterPro" id="IPR009000">
    <property type="entry name" value="Transl_B-barrel_sf"/>
</dbReference>
<dbReference type="PROSITE" id="PS00301">
    <property type="entry name" value="G_TR_1"/>
    <property type="match status" value="1"/>
</dbReference>
<evidence type="ECO:0000256" key="4">
    <source>
        <dbReference type="ARBA" id="ARBA00022741"/>
    </source>
</evidence>
<comment type="caution">
    <text evidence="10">The sequence shown here is derived from an EMBL/GenBank/DDBJ whole genome shotgun (WGS) entry which is preliminary data.</text>
</comment>
<evidence type="ECO:0000256" key="7">
    <source>
        <dbReference type="ARBA" id="ARBA00025526"/>
    </source>
</evidence>
<dbReference type="PANTHER" id="PTHR43721:SF22">
    <property type="entry name" value="ELONGATION FACTOR TU, MITOCHONDRIAL"/>
    <property type="match status" value="1"/>
</dbReference>
<dbReference type="Pfam" id="PF00009">
    <property type="entry name" value="GTP_EFTU"/>
    <property type="match status" value="1"/>
</dbReference>
<evidence type="ECO:0000256" key="6">
    <source>
        <dbReference type="ARBA" id="ARBA00023134"/>
    </source>
</evidence>
<dbReference type="InterPro" id="IPR036390">
    <property type="entry name" value="WH_DNA-bd_sf"/>
</dbReference>
<dbReference type="Gene3D" id="2.40.30.10">
    <property type="entry name" value="Translation factors"/>
    <property type="match status" value="1"/>
</dbReference>
<dbReference type="InterPro" id="IPR036388">
    <property type="entry name" value="WH-like_DNA-bd_sf"/>
</dbReference>
<evidence type="ECO:0000313" key="11">
    <source>
        <dbReference type="Proteomes" id="UP001386437"/>
    </source>
</evidence>
<dbReference type="Pfam" id="PF25461">
    <property type="entry name" value="Beta-barrel_SelB"/>
    <property type="match status" value="1"/>
</dbReference>
<comment type="function">
    <text evidence="7">Translation factor necessary for the incorporation of selenocysteine into proteins. It probably replaces EF-Tu for the insertion of selenocysteine directed by the UGA codon. SelB binds GTP and GDP.</text>
</comment>
<dbReference type="InterPro" id="IPR057335">
    <property type="entry name" value="Beta-barrel_SelB"/>
</dbReference>
<dbReference type="Pfam" id="PF03144">
    <property type="entry name" value="GTP_EFTU_D2"/>
    <property type="match status" value="1"/>
</dbReference>
<dbReference type="SUPFAM" id="SSF50465">
    <property type="entry name" value="EF-Tu/eEF-1alpha/eIF2-gamma C-terminal domain"/>
    <property type="match status" value="1"/>
</dbReference>
<dbReference type="InterPro" id="IPR027417">
    <property type="entry name" value="P-loop_NTPase"/>
</dbReference>
<dbReference type="NCBIfam" id="TIGR00475">
    <property type="entry name" value="selB"/>
    <property type="match status" value="1"/>
</dbReference>
<keyword evidence="4" id="KW-0547">Nucleotide-binding</keyword>
<dbReference type="CDD" id="cd03696">
    <property type="entry name" value="SelB_II"/>
    <property type="match status" value="1"/>
</dbReference>
<dbReference type="Gene3D" id="1.10.10.10">
    <property type="entry name" value="Winged helix-like DNA-binding domain superfamily/Winged helix DNA-binding domain"/>
    <property type="match status" value="3"/>
</dbReference>
<evidence type="ECO:0000256" key="5">
    <source>
        <dbReference type="ARBA" id="ARBA00022917"/>
    </source>
</evidence>
<dbReference type="InterPro" id="IPR015191">
    <property type="entry name" value="SelB_WHD4"/>
</dbReference>
<dbReference type="CDD" id="cd15491">
    <property type="entry name" value="selB_III"/>
    <property type="match status" value="1"/>
</dbReference>
<keyword evidence="10" id="KW-0251">Elongation factor</keyword>